<evidence type="ECO:0000313" key="2">
    <source>
        <dbReference type="EMBL" id="MEJ8569456.1"/>
    </source>
</evidence>
<dbReference type="EMBL" id="JAZHOG010000014">
    <property type="protein sequence ID" value="MEJ8569456.1"/>
    <property type="molecule type" value="Genomic_DNA"/>
</dbReference>
<reference evidence="2 3" key="1">
    <citation type="submission" date="2024-02" db="EMBL/GenBank/DDBJ databases">
        <title>A novel Wenzhouxiangellaceae bacterium, isolated from coastal sediments.</title>
        <authorList>
            <person name="Du Z.-J."/>
            <person name="Ye Y.-Q."/>
            <person name="Zhang X.-Y."/>
        </authorList>
    </citation>
    <scope>NUCLEOTIDE SEQUENCE [LARGE SCALE GENOMIC DNA]</scope>
    <source>
        <strain evidence="2 3">CH-27</strain>
    </source>
</reference>
<dbReference type="SUPFAM" id="SSF53187">
    <property type="entry name" value="Zn-dependent exopeptidases"/>
    <property type="match status" value="1"/>
</dbReference>
<dbReference type="Proteomes" id="UP001359886">
    <property type="component" value="Unassembled WGS sequence"/>
</dbReference>
<dbReference type="Gene3D" id="3.40.630.40">
    <property type="entry name" value="Zn-dependent exopeptidases"/>
    <property type="match status" value="1"/>
</dbReference>
<name>A0AAW9RPJ3_9GAMM</name>
<evidence type="ECO:0000313" key="3">
    <source>
        <dbReference type="Proteomes" id="UP001359886"/>
    </source>
</evidence>
<dbReference type="InterPro" id="IPR010247">
    <property type="entry name" value="HutG_amidohyd"/>
</dbReference>
<comment type="caution">
    <text evidence="2">The sequence shown here is derived from an EMBL/GenBank/DDBJ whole genome shotgun (WGS) entry which is preliminary data.</text>
</comment>
<proteinExistence type="predicted"/>
<gene>
    <name evidence="2" type="primary">hutG</name>
    <name evidence="2" type="ORF">V3330_17650</name>
</gene>
<keyword evidence="2" id="KW-0378">Hydrolase</keyword>
<keyword evidence="3" id="KW-1185">Reference proteome</keyword>
<evidence type="ECO:0000256" key="1">
    <source>
        <dbReference type="SAM" id="MobiDB-lite"/>
    </source>
</evidence>
<dbReference type="EC" id="3.5.1.68" evidence="2"/>
<dbReference type="AlphaFoldDB" id="A0AAW9RPJ3"/>
<dbReference type="GO" id="GO:0050129">
    <property type="term" value="F:N-formylglutamate deformylase activity"/>
    <property type="evidence" value="ECO:0007669"/>
    <property type="project" value="UniProtKB-EC"/>
</dbReference>
<feature type="compositionally biased region" description="Basic and acidic residues" evidence="1">
    <location>
        <begin position="1"/>
        <end position="11"/>
    </location>
</feature>
<protein>
    <submittedName>
        <fullName evidence="2">N-formylglutamate deformylase</fullName>
        <ecNumber evidence="2">3.5.1.68</ecNumber>
    </submittedName>
</protein>
<dbReference type="RefSeq" id="WP_354696781.1">
    <property type="nucleotide sequence ID" value="NZ_JAZHOG010000014.1"/>
</dbReference>
<dbReference type="NCBIfam" id="TIGR02017">
    <property type="entry name" value="hutG_amidohyd"/>
    <property type="match status" value="1"/>
</dbReference>
<dbReference type="InterPro" id="IPR007709">
    <property type="entry name" value="N-FG_amidohydro"/>
</dbReference>
<organism evidence="2 3">
    <name type="scientific">Elongatibacter sediminis</name>
    <dbReference type="NCBI Taxonomy" id="3119006"/>
    <lineage>
        <taxon>Bacteria</taxon>
        <taxon>Pseudomonadati</taxon>
        <taxon>Pseudomonadota</taxon>
        <taxon>Gammaproteobacteria</taxon>
        <taxon>Chromatiales</taxon>
        <taxon>Wenzhouxiangellaceae</taxon>
        <taxon>Elongatibacter</taxon>
    </lineage>
</organism>
<accession>A0AAW9RPJ3</accession>
<feature type="region of interest" description="Disordered" evidence="1">
    <location>
        <begin position="1"/>
        <end position="23"/>
    </location>
</feature>
<sequence>MTNELEPRLEPGDSPLLISIPHSGTGLPDDLRPRLTPVALGLPDTDWFVDRLYHWANAAGAGVLTATASRYVVDLNRPPDDAPLYDADTTLLTTGIAPAQDFGGRPLYRPGAAPGADEVTDRIGRFWQPYHALLRSEVDRIRARHGFAVLLDAHSIRHELPLLFDGSLPDLNLGSNGGSSADSNLRRRAYQTLDEPDLTRVLDGRFRGGYITRHYGRPNEGVHALQLEIAQRAYMQEEPPAWKPELSERLQAVLRRLVDELLTWKPDAP</sequence>
<dbReference type="Pfam" id="PF05013">
    <property type="entry name" value="FGase"/>
    <property type="match status" value="1"/>
</dbReference>